<name>A0A918SMH7_9FLAO</name>
<dbReference type="Proteomes" id="UP000610456">
    <property type="component" value="Unassembled WGS sequence"/>
</dbReference>
<keyword evidence="2" id="KW-1185">Reference proteome</keyword>
<accession>A0A918SMH7</accession>
<protein>
    <recommendedName>
        <fullName evidence="3">SpoIIAA-like</fullName>
    </recommendedName>
</protein>
<sequence length="124" mass="14210">MSKKYELDFGIVRIFDNILISELNEGILFDVASNRQLLDIGTQEFHGKPYGYISNRIFSYAVDPLVYRESANHTSLKAIAVVTNNEIGLKAAQLEQNFYKKDRFKVFTSYKEALAWMNGTLADF</sequence>
<evidence type="ECO:0000313" key="1">
    <source>
        <dbReference type="EMBL" id="GHA49856.1"/>
    </source>
</evidence>
<evidence type="ECO:0008006" key="3">
    <source>
        <dbReference type="Google" id="ProtNLM"/>
    </source>
</evidence>
<reference evidence="1" key="2">
    <citation type="submission" date="2020-09" db="EMBL/GenBank/DDBJ databases">
        <authorList>
            <person name="Sun Q."/>
            <person name="Kim S."/>
        </authorList>
    </citation>
    <scope>NUCLEOTIDE SEQUENCE</scope>
    <source>
        <strain evidence="1">KCTC 12719</strain>
    </source>
</reference>
<comment type="caution">
    <text evidence="1">The sequence shown here is derived from an EMBL/GenBank/DDBJ whole genome shotgun (WGS) entry which is preliminary data.</text>
</comment>
<dbReference type="RefSeq" id="WP_189606198.1">
    <property type="nucleotide sequence ID" value="NZ_BMXB01000022.1"/>
</dbReference>
<organism evidence="1 2">
    <name type="scientific">Salinimicrobium marinum</name>
    <dbReference type="NCBI Taxonomy" id="680283"/>
    <lineage>
        <taxon>Bacteria</taxon>
        <taxon>Pseudomonadati</taxon>
        <taxon>Bacteroidota</taxon>
        <taxon>Flavobacteriia</taxon>
        <taxon>Flavobacteriales</taxon>
        <taxon>Flavobacteriaceae</taxon>
        <taxon>Salinimicrobium</taxon>
    </lineage>
</organism>
<proteinExistence type="predicted"/>
<gene>
    <name evidence="1" type="ORF">GCM10007103_33320</name>
</gene>
<dbReference type="EMBL" id="BMXB01000022">
    <property type="protein sequence ID" value="GHA49856.1"/>
    <property type="molecule type" value="Genomic_DNA"/>
</dbReference>
<dbReference type="AlphaFoldDB" id="A0A918SMH7"/>
<reference evidence="1" key="1">
    <citation type="journal article" date="2014" name="Int. J. Syst. Evol. Microbiol.">
        <title>Complete genome sequence of Corynebacterium casei LMG S-19264T (=DSM 44701T), isolated from a smear-ripened cheese.</title>
        <authorList>
            <consortium name="US DOE Joint Genome Institute (JGI-PGF)"/>
            <person name="Walter F."/>
            <person name="Albersmeier A."/>
            <person name="Kalinowski J."/>
            <person name="Ruckert C."/>
        </authorList>
    </citation>
    <scope>NUCLEOTIDE SEQUENCE</scope>
    <source>
        <strain evidence="1">KCTC 12719</strain>
    </source>
</reference>
<evidence type="ECO:0000313" key="2">
    <source>
        <dbReference type="Proteomes" id="UP000610456"/>
    </source>
</evidence>